<feature type="domain" description="4Fe-4S Wbl-type" evidence="1">
    <location>
        <begin position="38"/>
        <end position="104"/>
    </location>
</feature>
<gene>
    <name evidence="2" type="ORF">ACFQ16_04875</name>
</gene>
<dbReference type="Pfam" id="PF02467">
    <property type="entry name" value="Whib"/>
    <property type="match status" value="1"/>
</dbReference>
<dbReference type="EMBL" id="JBHTIW010000002">
    <property type="protein sequence ID" value="MFD0919072.1"/>
    <property type="molecule type" value="Genomic_DNA"/>
</dbReference>
<dbReference type="InterPro" id="IPR034768">
    <property type="entry name" value="4FE4S_WBL"/>
</dbReference>
<organism evidence="2 3">
    <name type="scientific">Saccharopolyspora rosea</name>
    <dbReference type="NCBI Taxonomy" id="524884"/>
    <lineage>
        <taxon>Bacteria</taxon>
        <taxon>Bacillati</taxon>
        <taxon>Actinomycetota</taxon>
        <taxon>Actinomycetes</taxon>
        <taxon>Pseudonocardiales</taxon>
        <taxon>Pseudonocardiaceae</taxon>
        <taxon>Saccharopolyspora</taxon>
    </lineage>
</organism>
<dbReference type="RefSeq" id="WP_345601375.1">
    <property type="nucleotide sequence ID" value="NZ_BAABLT010000033.1"/>
</dbReference>
<dbReference type="Proteomes" id="UP001597018">
    <property type="component" value="Unassembled WGS sequence"/>
</dbReference>
<proteinExistence type="predicted"/>
<evidence type="ECO:0000313" key="3">
    <source>
        <dbReference type="Proteomes" id="UP001597018"/>
    </source>
</evidence>
<sequence>MKVRLTKFLREQLRRANRFADADGWKLLDQVETTPERNCVDVPVGEFFPSVDEFSPGSQTLHQRDKIGRLCHGCPVADECLAGALLRGERYGGWGGVAQPDFQALRRLWRQRYSDVVDEPDASEVA</sequence>
<protein>
    <submittedName>
        <fullName evidence="2">WhiB family transcriptional regulator</fullName>
    </submittedName>
</protein>
<evidence type="ECO:0000259" key="1">
    <source>
        <dbReference type="PROSITE" id="PS51674"/>
    </source>
</evidence>
<keyword evidence="3" id="KW-1185">Reference proteome</keyword>
<name>A0ABW3FN47_9PSEU</name>
<dbReference type="PROSITE" id="PS51674">
    <property type="entry name" value="4FE4S_WBL"/>
    <property type="match status" value="1"/>
</dbReference>
<comment type="caution">
    <text evidence="2">The sequence shown here is derived from an EMBL/GenBank/DDBJ whole genome shotgun (WGS) entry which is preliminary data.</text>
</comment>
<accession>A0ABW3FN47</accession>
<reference evidence="3" key="1">
    <citation type="journal article" date="2019" name="Int. J. Syst. Evol. Microbiol.">
        <title>The Global Catalogue of Microorganisms (GCM) 10K type strain sequencing project: providing services to taxonomists for standard genome sequencing and annotation.</title>
        <authorList>
            <consortium name="The Broad Institute Genomics Platform"/>
            <consortium name="The Broad Institute Genome Sequencing Center for Infectious Disease"/>
            <person name="Wu L."/>
            <person name="Ma J."/>
        </authorList>
    </citation>
    <scope>NUCLEOTIDE SEQUENCE [LARGE SCALE GENOMIC DNA]</scope>
    <source>
        <strain evidence="3">CCUG 56401</strain>
    </source>
</reference>
<evidence type="ECO:0000313" key="2">
    <source>
        <dbReference type="EMBL" id="MFD0919072.1"/>
    </source>
</evidence>